<evidence type="ECO:0008006" key="15">
    <source>
        <dbReference type="Google" id="ProtNLM"/>
    </source>
</evidence>
<keyword evidence="5" id="KW-0255">Endonuclease</keyword>
<evidence type="ECO:0000256" key="8">
    <source>
        <dbReference type="ARBA" id="ARBA00023125"/>
    </source>
</evidence>
<evidence type="ECO:0000256" key="2">
    <source>
        <dbReference type="ARBA" id="ARBA00022695"/>
    </source>
</evidence>
<proteinExistence type="predicted"/>
<dbReference type="GO" id="GO:0016787">
    <property type="term" value="F:hydrolase activity"/>
    <property type="evidence" value="ECO:0007669"/>
    <property type="project" value="UniProtKB-KW"/>
</dbReference>
<protein>
    <recommendedName>
        <fullName evidence="15">Integrase catalytic domain-containing protein</fullName>
    </recommendedName>
</protein>
<evidence type="ECO:0000256" key="5">
    <source>
        <dbReference type="ARBA" id="ARBA00022759"/>
    </source>
</evidence>
<evidence type="ECO:0000256" key="6">
    <source>
        <dbReference type="ARBA" id="ARBA00022801"/>
    </source>
</evidence>
<evidence type="ECO:0000256" key="4">
    <source>
        <dbReference type="ARBA" id="ARBA00022723"/>
    </source>
</evidence>
<dbReference type="InterPro" id="IPR012337">
    <property type="entry name" value="RNaseH-like_sf"/>
</dbReference>
<keyword evidence="1" id="KW-0808">Transferase</keyword>
<keyword evidence="14" id="KW-1185">Reference proteome</keyword>
<evidence type="ECO:0000256" key="7">
    <source>
        <dbReference type="ARBA" id="ARBA00022908"/>
    </source>
</evidence>
<dbReference type="EMBL" id="CAJPWZ010002014">
    <property type="protein sequence ID" value="CAG2228997.1"/>
    <property type="molecule type" value="Genomic_DNA"/>
</dbReference>
<dbReference type="PANTHER" id="PTHR37984">
    <property type="entry name" value="PROTEIN CBG26694"/>
    <property type="match status" value="1"/>
</dbReference>
<feature type="domain" description="Integrase-type" evidence="12">
    <location>
        <begin position="735"/>
        <end position="783"/>
    </location>
</feature>
<dbReference type="InterPro" id="IPR001584">
    <property type="entry name" value="Integrase_cat-core"/>
</dbReference>
<keyword evidence="2" id="KW-0548">Nucleotidyltransferase</keyword>
<sequence length="1411" mass="159796">MSTRINLPSFNKSKSYELYKQELLAWSEITDLDKKKRGIAVALSLPEDDETKIREKVFDQIVLDDLKKDTGLNTLVDFLDKHLAKDDLADSLEKFEDFEDYTRPEGQSINEYVAYFDSKYRKIEKKNMKLPSEILAFKLLRKANISKEEKMLVLTGMNYENKMTLYEEAKRSLKKFKGEGGQVKGVAQSIKLEPIFLAENEEALWAAGYVKRGNSYGYKRGGRYSRGGGRGQGFQSSQRGAKNLNPSGPDGKLLTCRSCGSYRHLVAKCPDSWENLSKVHITEEEEHAVLFTGYQKQDIKQLGNDARNCAVLDSACSSTVCGKTWLNSYLYSLNEEDREKVVNRSGHKVFKFGGGTRLKSVGKYDLPICMVGEQVKLKTDVVDSDIPLLLSRSAMKKAGVKMDLENDTAIIMGKEVSLNLTSSGHYCIPIDKTETLKVEEVNAVRLDELNVEKRKTALLKLHRQFAHPPKKRLVALLKDAGTWKEEYDEDLSEIQSKCDLCKMYAVTPPRPVVSMPMAKQFNEKVTIDLKQYKDRWILHMIDMWSRYTVSVFINRKKPTNVIEALMKNWVGIFGVMGALMSDNGGEFSSDEMREVASILNVKVCTTAGMSPYQNGLCERVHAITDIMLMKLEAENKNVESGTLLSWANMARNSLQMWNGFSSHQLVFGKNPNLPNLMHAQLPALEGTTGSEAFAKHLNTLHETRKAYIQTEADERIRRALRSKVRAAEQVYENGDMVFYKREGKERWLGPGKVVFQDGKVVFVRHGGVFVRVSPNRLCKINTDLGENKEQDNIALKKSDIIISNEIKEQTNEEKKSFDIISETITSAPQEDPSHEATAVSHNLQLIKKDDNIRYKLQGSDEWISATVLGRAGKATGGNKSWYNVKDHVSDEQKSVDLGNLEWNILEDQTNDIEVQTTDEVDQNDSDIAKQLELQKLRQFNTYEEVEDGGQKTISTRWVITNKNGETRARLVARGFEEHSFIPKDSPTIGKGSIRIFLTFAASKKWSIKTTDIKSAFLQGKKLDRDVHIKPPVESDTPKGLIWKLKHGLYGLKDGARQFYISVKDELLNLGCRQSKLDPALFILTVKGSLQGIFCCHVDDFLHAGNEEFEKLMEKLRKRFIAGKIEEENFRYIGFMIKQNNEGIQLDHSIYMEKLDHQHIEPQRAFQKLKQLTQEEQKDYRRMVGQLNWAVQGSRPDLAFELVDLSTKLKSALVCDLLRAIKNIGKLKDIRPIQLFPSLKGKETEDWEIFVFSDAALGNINDGKGSTGAHIVWIKDRIGKCCPISWQANKIKRVVRSTIAAEALSLQDGLETALYFRSIIEDICGVAQRTIPITAFIDNKSVTEALKSTKLVEDKRLRIDIASISEMIENSCVEVKWCPGKVQLANSMTKRGASGIELLNVLQKGQMPEEFV</sequence>
<reference evidence="13" key="1">
    <citation type="submission" date="2021-03" db="EMBL/GenBank/DDBJ databases">
        <authorList>
            <person name="Bekaert M."/>
        </authorList>
    </citation>
    <scope>NUCLEOTIDE SEQUENCE</scope>
</reference>
<evidence type="ECO:0000256" key="3">
    <source>
        <dbReference type="ARBA" id="ARBA00022722"/>
    </source>
</evidence>
<dbReference type="InterPro" id="IPR001037">
    <property type="entry name" value="Integrase_C_retrovir"/>
</dbReference>
<keyword evidence="8" id="KW-0238">DNA-binding</keyword>
<evidence type="ECO:0000313" key="14">
    <source>
        <dbReference type="Proteomes" id="UP000683360"/>
    </source>
</evidence>
<evidence type="ECO:0000259" key="11">
    <source>
        <dbReference type="PROSITE" id="PS50994"/>
    </source>
</evidence>
<keyword evidence="3" id="KW-0540">Nuclease</keyword>
<dbReference type="Pfam" id="PF07727">
    <property type="entry name" value="RVT_2"/>
    <property type="match status" value="1"/>
</dbReference>
<organism evidence="13 14">
    <name type="scientific">Mytilus edulis</name>
    <name type="common">Blue mussel</name>
    <dbReference type="NCBI Taxonomy" id="6550"/>
    <lineage>
        <taxon>Eukaryota</taxon>
        <taxon>Metazoa</taxon>
        <taxon>Spiralia</taxon>
        <taxon>Lophotrochozoa</taxon>
        <taxon>Mollusca</taxon>
        <taxon>Bivalvia</taxon>
        <taxon>Autobranchia</taxon>
        <taxon>Pteriomorphia</taxon>
        <taxon>Mytilida</taxon>
        <taxon>Mytiloidea</taxon>
        <taxon>Mytilidae</taxon>
        <taxon>Mytilinae</taxon>
        <taxon>Mytilus</taxon>
    </lineage>
</organism>
<feature type="domain" description="Integrase catalytic" evidence="11">
    <location>
        <begin position="512"/>
        <end position="679"/>
    </location>
</feature>
<dbReference type="InterPro" id="IPR013103">
    <property type="entry name" value="RVT_2"/>
</dbReference>
<dbReference type="CDD" id="cd09272">
    <property type="entry name" value="RNase_HI_RT_Ty1"/>
    <property type="match status" value="1"/>
</dbReference>
<dbReference type="InterPro" id="IPR050951">
    <property type="entry name" value="Retrovirus_Pol_polyprotein"/>
</dbReference>
<dbReference type="InterPro" id="IPR036397">
    <property type="entry name" value="RNaseH_sf"/>
</dbReference>
<feature type="region of interest" description="Disordered" evidence="10">
    <location>
        <begin position="227"/>
        <end position="248"/>
    </location>
</feature>
<keyword evidence="4" id="KW-0479">Metal-binding</keyword>
<dbReference type="Proteomes" id="UP000683360">
    <property type="component" value="Unassembled WGS sequence"/>
</dbReference>
<keyword evidence="6" id="KW-0378">Hydrolase</keyword>
<dbReference type="SUPFAM" id="SSF53098">
    <property type="entry name" value="Ribonuclease H-like"/>
    <property type="match status" value="1"/>
</dbReference>
<dbReference type="PROSITE" id="PS51027">
    <property type="entry name" value="INTEGRASE_DBD"/>
    <property type="match status" value="1"/>
</dbReference>
<dbReference type="OrthoDB" id="6115676at2759"/>
<evidence type="ECO:0000259" key="12">
    <source>
        <dbReference type="PROSITE" id="PS51027"/>
    </source>
</evidence>
<keyword evidence="7" id="KW-0229">DNA integration</keyword>
<evidence type="ECO:0000313" key="13">
    <source>
        <dbReference type="EMBL" id="CAG2228997.1"/>
    </source>
</evidence>
<dbReference type="Gene3D" id="3.30.420.10">
    <property type="entry name" value="Ribonuclease H-like superfamily/Ribonuclease H"/>
    <property type="match status" value="1"/>
</dbReference>
<gene>
    <name evidence="13" type="ORF">MEDL_41916</name>
</gene>
<evidence type="ECO:0000256" key="10">
    <source>
        <dbReference type="SAM" id="MobiDB-lite"/>
    </source>
</evidence>
<feature type="DNA-binding region" description="Integrase-type" evidence="9">
    <location>
        <begin position="735"/>
        <end position="783"/>
    </location>
</feature>
<evidence type="ECO:0000256" key="9">
    <source>
        <dbReference type="PROSITE-ProRule" id="PRU00506"/>
    </source>
</evidence>
<dbReference type="GO" id="GO:0046872">
    <property type="term" value="F:metal ion binding"/>
    <property type="evidence" value="ECO:0007669"/>
    <property type="project" value="UniProtKB-KW"/>
</dbReference>
<dbReference type="GO" id="GO:0003677">
    <property type="term" value="F:DNA binding"/>
    <property type="evidence" value="ECO:0007669"/>
    <property type="project" value="UniProtKB-KW"/>
</dbReference>
<accession>A0A8S3T6A9</accession>
<name>A0A8S3T6A9_MYTED</name>
<comment type="caution">
    <text evidence="13">The sequence shown here is derived from an EMBL/GenBank/DDBJ whole genome shotgun (WGS) entry which is preliminary data.</text>
</comment>
<dbReference type="GO" id="GO:0016779">
    <property type="term" value="F:nucleotidyltransferase activity"/>
    <property type="evidence" value="ECO:0007669"/>
    <property type="project" value="UniProtKB-KW"/>
</dbReference>
<dbReference type="GO" id="GO:0004519">
    <property type="term" value="F:endonuclease activity"/>
    <property type="evidence" value="ECO:0007669"/>
    <property type="project" value="UniProtKB-KW"/>
</dbReference>
<dbReference type="PROSITE" id="PS50994">
    <property type="entry name" value="INTEGRASE"/>
    <property type="match status" value="1"/>
</dbReference>
<dbReference type="GO" id="GO:0015074">
    <property type="term" value="P:DNA integration"/>
    <property type="evidence" value="ECO:0007669"/>
    <property type="project" value="UniProtKB-KW"/>
</dbReference>
<evidence type="ECO:0000256" key="1">
    <source>
        <dbReference type="ARBA" id="ARBA00022679"/>
    </source>
</evidence>
<dbReference type="PANTHER" id="PTHR37984:SF5">
    <property type="entry name" value="PROTEIN NYNRIN-LIKE"/>
    <property type="match status" value="1"/>
</dbReference>